<dbReference type="Proteomes" id="UP000287394">
    <property type="component" value="Chromosome"/>
</dbReference>
<name>A0A402D0S9_9BACT</name>
<evidence type="ECO:0000313" key="2">
    <source>
        <dbReference type="Proteomes" id="UP000287394"/>
    </source>
</evidence>
<reference evidence="1 2" key="1">
    <citation type="journal article" date="2019" name="Int. J. Syst. Evol. Microbiol.">
        <title>Capsulimonas corticalis gen. nov., sp. nov., an aerobic capsulated bacterium, of a novel bacterial order, Capsulimonadales ord. nov., of the class Armatimonadia of the phylum Armatimonadetes.</title>
        <authorList>
            <person name="Li J."/>
            <person name="Kudo C."/>
            <person name="Tonouchi A."/>
        </authorList>
    </citation>
    <scope>NUCLEOTIDE SEQUENCE [LARGE SCALE GENOMIC DNA]</scope>
    <source>
        <strain evidence="1 2">AX-7</strain>
    </source>
</reference>
<evidence type="ECO:0000313" key="1">
    <source>
        <dbReference type="EMBL" id="BDI33509.1"/>
    </source>
</evidence>
<protein>
    <submittedName>
        <fullName evidence="1">Uncharacterized protein</fullName>
    </submittedName>
</protein>
<sequence>MSNLWPPAPKAGQEDVTVEYLEMIIDGESLRATQPYYEKDTRNKRIILAVFYTFAPLYYLYQHKYFQAPLSVLLPQLICYGVAVPLGYLLARQIFASGKTHQPFCIRRSPRTFQIGSEPERPLLADSLFSAGRLGSKLYQLELKIPGDADRKNAQILLAIFKTPESAERAKAEIEGFLSTAHG</sequence>
<dbReference type="EMBL" id="AP025739">
    <property type="protein sequence ID" value="BDI33509.1"/>
    <property type="molecule type" value="Genomic_DNA"/>
</dbReference>
<accession>A0A402D0S9</accession>
<dbReference type="RefSeq" id="WP_119323159.1">
    <property type="nucleotide sequence ID" value="NZ_AP025739.1"/>
</dbReference>
<organism evidence="1 2">
    <name type="scientific">Capsulimonas corticalis</name>
    <dbReference type="NCBI Taxonomy" id="2219043"/>
    <lineage>
        <taxon>Bacteria</taxon>
        <taxon>Bacillati</taxon>
        <taxon>Armatimonadota</taxon>
        <taxon>Armatimonadia</taxon>
        <taxon>Capsulimonadales</taxon>
        <taxon>Capsulimonadaceae</taxon>
        <taxon>Capsulimonas</taxon>
    </lineage>
</organism>
<keyword evidence="2" id="KW-1185">Reference proteome</keyword>
<proteinExistence type="predicted"/>
<gene>
    <name evidence="1" type="ORF">CCAX7_55600</name>
</gene>
<dbReference type="AlphaFoldDB" id="A0A402D0S9"/>
<dbReference type="KEGG" id="ccot:CCAX7_55600"/>